<reference evidence="2" key="1">
    <citation type="journal article" date="2010" name="Nat. Biotechnol.">
        <title>Draft genome sequence of the oilseed species Ricinus communis.</title>
        <authorList>
            <person name="Chan A.P."/>
            <person name="Crabtree J."/>
            <person name="Zhao Q."/>
            <person name="Lorenzi H."/>
            <person name="Orvis J."/>
            <person name="Puiu D."/>
            <person name="Melake-Berhan A."/>
            <person name="Jones K.M."/>
            <person name="Redman J."/>
            <person name="Chen G."/>
            <person name="Cahoon E.B."/>
            <person name="Gedil M."/>
            <person name="Stanke M."/>
            <person name="Haas B.J."/>
            <person name="Wortman J.R."/>
            <person name="Fraser-Liggett C.M."/>
            <person name="Ravel J."/>
            <person name="Rabinowicz P.D."/>
        </authorList>
    </citation>
    <scope>NUCLEOTIDE SEQUENCE [LARGE SCALE GENOMIC DNA]</scope>
    <source>
        <strain evidence="2">cv. Hale</strain>
    </source>
</reference>
<name>B9T309_RICCO</name>
<sequence length="126" mass="14518">MEKKMGVLDSFQPDEQLKLSGQLKNHWKATFLGLKQKSEPLKQTGPQQPIHIFVMADLPEGNWTGSKKLATAEHGLRLGSLPRSLNGVSKMKMHCSYQKLPDILCAWFCWDCWMNYCREYKTDEKS</sequence>
<dbReference type="PANTHER" id="PTHR36050">
    <property type="entry name" value="O-FUCOSYLTRANSFERASE 30"/>
    <property type="match status" value="1"/>
</dbReference>
<evidence type="ECO:0000313" key="1">
    <source>
        <dbReference type="EMBL" id="EEF29759.1"/>
    </source>
</evidence>
<proteinExistence type="predicted"/>
<dbReference type="PANTHER" id="PTHR36050:SF1">
    <property type="entry name" value="O-FUCOSYLTRANSFERASE 30"/>
    <property type="match status" value="1"/>
</dbReference>
<dbReference type="STRING" id="3988.B9T309"/>
<keyword evidence="2" id="KW-1185">Reference proteome</keyword>
<evidence type="ECO:0000313" key="2">
    <source>
        <dbReference type="Proteomes" id="UP000008311"/>
    </source>
</evidence>
<protein>
    <submittedName>
        <fullName evidence="1">Uncharacterized protein</fullName>
    </submittedName>
</protein>
<dbReference type="EMBL" id="EQ974397">
    <property type="protein sequence ID" value="EEF29759.1"/>
    <property type="molecule type" value="Genomic_DNA"/>
</dbReference>
<dbReference type="InParanoid" id="B9T309"/>
<dbReference type="Proteomes" id="UP000008311">
    <property type="component" value="Unassembled WGS sequence"/>
</dbReference>
<gene>
    <name evidence="1" type="ORF">RCOM_0351460</name>
</gene>
<organism evidence="1 2">
    <name type="scientific">Ricinus communis</name>
    <name type="common">Castor bean</name>
    <dbReference type="NCBI Taxonomy" id="3988"/>
    <lineage>
        <taxon>Eukaryota</taxon>
        <taxon>Viridiplantae</taxon>
        <taxon>Streptophyta</taxon>
        <taxon>Embryophyta</taxon>
        <taxon>Tracheophyta</taxon>
        <taxon>Spermatophyta</taxon>
        <taxon>Magnoliopsida</taxon>
        <taxon>eudicotyledons</taxon>
        <taxon>Gunneridae</taxon>
        <taxon>Pentapetalae</taxon>
        <taxon>rosids</taxon>
        <taxon>fabids</taxon>
        <taxon>Malpighiales</taxon>
        <taxon>Euphorbiaceae</taxon>
        <taxon>Acalyphoideae</taxon>
        <taxon>Acalypheae</taxon>
        <taxon>Ricinus</taxon>
    </lineage>
</organism>
<dbReference type="AlphaFoldDB" id="B9T309"/>
<accession>B9T309</accession>